<accession>A0ABS4GCI3</accession>
<dbReference type="Proteomes" id="UP001519342">
    <property type="component" value="Unassembled WGS sequence"/>
</dbReference>
<comment type="function">
    <text evidence="5">Participates in chromosomal partition during cell division. May act via the formation of a condensin-like complex containing Smc and ScpA that pull DNA away from mid-cell into both cell halves.</text>
</comment>
<keyword evidence="4 5" id="KW-0131">Cell cycle</keyword>
<evidence type="ECO:0000256" key="5">
    <source>
        <dbReference type="HAMAP-Rule" id="MF_01804"/>
    </source>
</evidence>
<dbReference type="PANTHER" id="PTHR34298">
    <property type="entry name" value="SEGREGATION AND CONDENSATION PROTEIN B"/>
    <property type="match status" value="1"/>
</dbReference>
<keyword evidence="1 5" id="KW-0963">Cytoplasm</keyword>
<keyword evidence="7" id="KW-1185">Reference proteome</keyword>
<evidence type="ECO:0000256" key="3">
    <source>
        <dbReference type="ARBA" id="ARBA00022829"/>
    </source>
</evidence>
<comment type="similarity">
    <text evidence="5">Belongs to the ScpB family.</text>
</comment>
<dbReference type="NCBIfam" id="TIGR00281">
    <property type="entry name" value="SMC-Scp complex subunit ScpB"/>
    <property type="match status" value="1"/>
</dbReference>
<dbReference type="RefSeq" id="WP_209511148.1">
    <property type="nucleotide sequence ID" value="NZ_JAGGKS010000003.1"/>
</dbReference>
<evidence type="ECO:0000256" key="4">
    <source>
        <dbReference type="ARBA" id="ARBA00023306"/>
    </source>
</evidence>
<dbReference type="EMBL" id="JAGGKS010000003">
    <property type="protein sequence ID" value="MBP1925408.1"/>
    <property type="molecule type" value="Genomic_DNA"/>
</dbReference>
<evidence type="ECO:0000256" key="1">
    <source>
        <dbReference type="ARBA" id="ARBA00022490"/>
    </source>
</evidence>
<dbReference type="Gene3D" id="1.10.10.10">
    <property type="entry name" value="Winged helix-like DNA-binding domain superfamily/Winged helix DNA-binding domain"/>
    <property type="match status" value="2"/>
</dbReference>
<comment type="caution">
    <text evidence="6">The sequence shown here is derived from an EMBL/GenBank/DDBJ whole genome shotgun (WGS) entry which is preliminary data.</text>
</comment>
<keyword evidence="3 5" id="KW-0159">Chromosome partition</keyword>
<evidence type="ECO:0000313" key="7">
    <source>
        <dbReference type="Proteomes" id="UP001519342"/>
    </source>
</evidence>
<evidence type="ECO:0000256" key="2">
    <source>
        <dbReference type="ARBA" id="ARBA00022618"/>
    </source>
</evidence>
<comment type="subunit">
    <text evidence="5">Homodimer. Homodimerization may be required to stabilize the binding of ScpA to the Smc head domains. Component of a cohesin-like complex composed of ScpA, ScpB and the Smc homodimer, in which ScpA and ScpB bind to the head domain of Smc. The presence of the three proteins is required for the association of the complex with DNA.</text>
</comment>
<organism evidence="6 7">
    <name type="scientific">Sedimentibacter acidaminivorans</name>
    <dbReference type="NCBI Taxonomy" id="913099"/>
    <lineage>
        <taxon>Bacteria</taxon>
        <taxon>Bacillati</taxon>
        <taxon>Bacillota</taxon>
        <taxon>Tissierellia</taxon>
        <taxon>Sedimentibacter</taxon>
    </lineage>
</organism>
<name>A0ABS4GCI3_9FIRM</name>
<dbReference type="InterPro" id="IPR005234">
    <property type="entry name" value="ScpB_csome_segregation"/>
</dbReference>
<dbReference type="InterPro" id="IPR036388">
    <property type="entry name" value="WH-like_DNA-bd_sf"/>
</dbReference>
<protein>
    <recommendedName>
        <fullName evidence="5">Segregation and condensation protein B</fullName>
    </recommendedName>
</protein>
<evidence type="ECO:0000313" key="6">
    <source>
        <dbReference type="EMBL" id="MBP1925408.1"/>
    </source>
</evidence>
<sequence>MNNNNLKSIIESLLFAWGEPLNINEISKILNIKTFVLNQTLDDMIIEYTDNPNRGLIIQKFGNSYQITTKKDNFEFIQNLLQTSVNKSLSNAAMETLSIIAYKQPVTKVEIELIRGVKCSNVIKGLVDKNLIKEVGKLDKPGKPTLYATTDEFLKHFGLICLDDLPVLILETDEEKKVT</sequence>
<dbReference type="Pfam" id="PF04079">
    <property type="entry name" value="SMC_ScpB"/>
    <property type="match status" value="1"/>
</dbReference>
<gene>
    <name evidence="5" type="primary">scpB</name>
    <name evidence="6" type="ORF">J2Z76_001267</name>
</gene>
<comment type="subcellular location">
    <subcellularLocation>
        <location evidence="5">Cytoplasm</location>
    </subcellularLocation>
    <text evidence="5">Associated with two foci at the outer edges of the nucleoid region in young cells, and at four foci within both cell halves in older cells.</text>
</comment>
<reference evidence="6 7" key="1">
    <citation type="submission" date="2021-03" db="EMBL/GenBank/DDBJ databases">
        <title>Genomic Encyclopedia of Type Strains, Phase IV (KMG-IV): sequencing the most valuable type-strain genomes for metagenomic binning, comparative biology and taxonomic classification.</title>
        <authorList>
            <person name="Goeker M."/>
        </authorList>
    </citation>
    <scope>NUCLEOTIDE SEQUENCE [LARGE SCALE GENOMIC DNA]</scope>
    <source>
        <strain evidence="6 7">DSM 24004</strain>
    </source>
</reference>
<keyword evidence="2 5" id="KW-0132">Cell division</keyword>
<proteinExistence type="inferred from homology"/>
<dbReference type="SUPFAM" id="SSF46785">
    <property type="entry name" value="Winged helix' DNA-binding domain"/>
    <property type="match status" value="2"/>
</dbReference>
<dbReference type="InterPro" id="IPR036390">
    <property type="entry name" value="WH_DNA-bd_sf"/>
</dbReference>
<dbReference type="HAMAP" id="MF_01804">
    <property type="entry name" value="ScpB"/>
    <property type="match status" value="1"/>
</dbReference>
<dbReference type="PANTHER" id="PTHR34298:SF2">
    <property type="entry name" value="SEGREGATION AND CONDENSATION PROTEIN B"/>
    <property type="match status" value="1"/>
</dbReference>
<dbReference type="PIRSF" id="PIRSF019345">
    <property type="entry name" value="ScpB"/>
    <property type="match status" value="1"/>
</dbReference>